<accession>A0A7J0D8V0</accession>
<sequence length="347" mass="39158">MFLQIFFPNRLRPLCNEVFPVVRRNASLLLFRLLVVTQVDLLPICKEKRKHSRRTAGPRQHKERTLPEVRRQSSWSGGTKGVTEARSNGDARRLPRRRFFDADDKATADRERQIGIRAGTDERDYPSHLLVPGKIAKHLGEILDSLLAGESNSAVPFEESCPQLERLLLFKWDSLLEVVRSLDVASPWESEAEARKREGERGTSTKGGFAFNTFEVFGPGLIARVRVKNEGEERDSEAQPTGEDKIINQGFQCPIGKKEELFNPRLEKRSCNIIPLGRSTYQSARITRNRASEALEVKYIEIGGLRVNTSSLAPVNKHDLFLYQTGLSGLQSVTMLRSGQHCSFQSA</sequence>
<feature type="compositionally biased region" description="Basic residues" evidence="1">
    <location>
        <begin position="48"/>
        <end position="62"/>
    </location>
</feature>
<evidence type="ECO:0000313" key="3">
    <source>
        <dbReference type="Proteomes" id="UP000585474"/>
    </source>
</evidence>
<comment type="caution">
    <text evidence="2">The sequence shown here is derived from an EMBL/GenBank/DDBJ whole genome shotgun (WGS) entry which is preliminary data.</text>
</comment>
<name>A0A7J0D8V0_9ERIC</name>
<protein>
    <submittedName>
        <fullName evidence="2">Uncharacterized protein</fullName>
    </submittedName>
</protein>
<evidence type="ECO:0000256" key="1">
    <source>
        <dbReference type="SAM" id="MobiDB-lite"/>
    </source>
</evidence>
<dbReference type="Proteomes" id="UP000585474">
    <property type="component" value="Unassembled WGS sequence"/>
</dbReference>
<dbReference type="EMBL" id="BJWL01000050">
    <property type="protein sequence ID" value="GFS28724.1"/>
    <property type="molecule type" value="Genomic_DNA"/>
</dbReference>
<reference evidence="3" key="1">
    <citation type="submission" date="2019-07" db="EMBL/GenBank/DDBJ databases">
        <title>De Novo Assembly of kiwifruit Actinidia rufa.</title>
        <authorList>
            <person name="Sugita-Konishi S."/>
            <person name="Sato K."/>
            <person name="Mori E."/>
            <person name="Abe Y."/>
            <person name="Kisaki G."/>
            <person name="Hamano K."/>
            <person name="Suezawa K."/>
            <person name="Otani M."/>
            <person name="Fukuda T."/>
            <person name="Manabe T."/>
            <person name="Gomi K."/>
            <person name="Tabuchi M."/>
            <person name="Akimitsu K."/>
            <person name="Kataoka I."/>
        </authorList>
    </citation>
    <scope>NUCLEOTIDE SEQUENCE [LARGE SCALE GENOMIC DNA]</scope>
    <source>
        <strain evidence="3">cv. Fuchu</strain>
    </source>
</reference>
<organism evidence="2 3">
    <name type="scientific">Actinidia rufa</name>
    <dbReference type="NCBI Taxonomy" id="165716"/>
    <lineage>
        <taxon>Eukaryota</taxon>
        <taxon>Viridiplantae</taxon>
        <taxon>Streptophyta</taxon>
        <taxon>Embryophyta</taxon>
        <taxon>Tracheophyta</taxon>
        <taxon>Spermatophyta</taxon>
        <taxon>Magnoliopsida</taxon>
        <taxon>eudicotyledons</taxon>
        <taxon>Gunneridae</taxon>
        <taxon>Pentapetalae</taxon>
        <taxon>asterids</taxon>
        <taxon>Ericales</taxon>
        <taxon>Actinidiaceae</taxon>
        <taxon>Actinidia</taxon>
    </lineage>
</organism>
<proteinExistence type="predicted"/>
<feature type="region of interest" description="Disordered" evidence="1">
    <location>
        <begin position="48"/>
        <end position="90"/>
    </location>
</feature>
<evidence type="ECO:0000313" key="2">
    <source>
        <dbReference type="EMBL" id="GFS28724.1"/>
    </source>
</evidence>
<dbReference type="AlphaFoldDB" id="A0A7J0D8V0"/>
<gene>
    <name evidence="2" type="ORF">Acr_00g0003550</name>
</gene>
<keyword evidence="3" id="KW-1185">Reference proteome</keyword>